<feature type="transmembrane region" description="Helical" evidence="1">
    <location>
        <begin position="301"/>
        <end position="325"/>
    </location>
</feature>
<dbReference type="PANTHER" id="PTHR23525">
    <property type="entry name" value="TRANSPORTER, PUTATIVE-RELATED"/>
    <property type="match status" value="1"/>
</dbReference>
<evidence type="ECO:0000313" key="3">
    <source>
        <dbReference type="Proteomes" id="UP001141327"/>
    </source>
</evidence>
<feature type="transmembrane region" description="Helical" evidence="1">
    <location>
        <begin position="172"/>
        <end position="190"/>
    </location>
</feature>
<feature type="transmembrane region" description="Helical" evidence="1">
    <location>
        <begin position="368"/>
        <end position="386"/>
    </location>
</feature>
<feature type="transmembrane region" description="Helical" evidence="1">
    <location>
        <begin position="71"/>
        <end position="89"/>
    </location>
</feature>
<gene>
    <name evidence="2" type="ORF">PAPYR_2850</name>
</gene>
<feature type="transmembrane region" description="Helical" evidence="1">
    <location>
        <begin position="331"/>
        <end position="356"/>
    </location>
</feature>
<protein>
    <recommendedName>
        <fullName evidence="4">Major facilitator superfamily (MFS) profile domain-containing protein</fullName>
    </recommendedName>
</protein>
<keyword evidence="3" id="KW-1185">Reference proteome</keyword>
<evidence type="ECO:0000256" key="1">
    <source>
        <dbReference type="SAM" id="Phobius"/>
    </source>
</evidence>
<dbReference type="EMBL" id="JAPMOS010000010">
    <property type="protein sequence ID" value="KAJ4460989.1"/>
    <property type="molecule type" value="Genomic_DNA"/>
</dbReference>
<evidence type="ECO:0008006" key="4">
    <source>
        <dbReference type="Google" id="ProtNLM"/>
    </source>
</evidence>
<reference evidence="2" key="1">
    <citation type="journal article" date="2022" name="bioRxiv">
        <title>Genomics of Preaxostyla Flagellates Illuminates Evolutionary Transitions and the Path Towards Mitochondrial Loss.</title>
        <authorList>
            <person name="Novak L.V.F."/>
            <person name="Treitli S.C."/>
            <person name="Pyrih J."/>
            <person name="Halakuc P."/>
            <person name="Pipaliya S.V."/>
            <person name="Vacek V."/>
            <person name="Brzon O."/>
            <person name="Soukal P."/>
            <person name="Eme L."/>
            <person name="Dacks J.B."/>
            <person name="Karnkowska A."/>
            <person name="Elias M."/>
            <person name="Hampl V."/>
        </authorList>
    </citation>
    <scope>NUCLEOTIDE SEQUENCE</scope>
    <source>
        <strain evidence="2">RCP-MX</strain>
    </source>
</reference>
<proteinExistence type="predicted"/>
<feature type="transmembrane region" description="Helical" evidence="1">
    <location>
        <begin position="95"/>
        <end position="113"/>
    </location>
</feature>
<dbReference type="PANTHER" id="PTHR23525:SF1">
    <property type="entry name" value="NODULIN-LIKE DOMAIN-CONTAINING PROTEIN"/>
    <property type="match status" value="1"/>
</dbReference>
<keyword evidence="1" id="KW-0472">Membrane</keyword>
<dbReference type="SUPFAM" id="SSF103473">
    <property type="entry name" value="MFS general substrate transporter"/>
    <property type="match status" value="1"/>
</dbReference>
<accession>A0ABQ8UP82</accession>
<organism evidence="2 3">
    <name type="scientific">Paratrimastix pyriformis</name>
    <dbReference type="NCBI Taxonomy" id="342808"/>
    <lineage>
        <taxon>Eukaryota</taxon>
        <taxon>Metamonada</taxon>
        <taxon>Preaxostyla</taxon>
        <taxon>Paratrimastigidae</taxon>
        <taxon>Paratrimastix</taxon>
    </lineage>
</organism>
<dbReference type="InterPro" id="IPR011701">
    <property type="entry name" value="MFS"/>
</dbReference>
<name>A0ABQ8UP82_9EUKA</name>
<dbReference type="InterPro" id="IPR036259">
    <property type="entry name" value="MFS_trans_sf"/>
</dbReference>
<sequence length="432" mass="46388">MHHRNIFLTQFFTFTMVVCEGLYGGQLQSQFLFSLRRNVHDIGLSSLLAGICEIVAVFPVAYLADKIGKVKVIWAGAIIGLVAIAVNLTGALLTLLPALYVAIALWGVDLAVYNPSIQAIFSDSIPPTANSSKFFSFVWALSNVAAALGSLVPIPLFLAFGNEWDRTTLKTIIGVGLGVALLPIVSLFFFKTPPQPSDSPETGRNVEMATVSPETTVSIDAVTTVEHSSEVSVQDSDSEVAQQTCAATTCAATIDASPQVAVSAPAEMEESVIPQVLNSEETVANPVESERPRPRLLRRAVPFLLVGADLLAAFAGGVVVGYFPIYMSDRLMMGPITVALIYFGCSVGATGGSLLAPLVARRLGRAGTILLYHSFGLVFLLGAALFRSQALFTICFVMRYENPMEQPREHQLHFVGRIQRMWGADFVSGSLV</sequence>
<dbReference type="Proteomes" id="UP001141327">
    <property type="component" value="Unassembled WGS sequence"/>
</dbReference>
<comment type="caution">
    <text evidence="2">The sequence shown here is derived from an EMBL/GenBank/DDBJ whole genome shotgun (WGS) entry which is preliminary data.</text>
</comment>
<dbReference type="Pfam" id="PF07690">
    <property type="entry name" value="MFS_1"/>
    <property type="match status" value="1"/>
</dbReference>
<evidence type="ECO:0000313" key="2">
    <source>
        <dbReference type="EMBL" id="KAJ4460989.1"/>
    </source>
</evidence>
<feature type="transmembrane region" description="Helical" evidence="1">
    <location>
        <begin position="43"/>
        <end position="64"/>
    </location>
</feature>
<dbReference type="CDD" id="cd06174">
    <property type="entry name" value="MFS"/>
    <property type="match status" value="1"/>
</dbReference>
<feature type="transmembrane region" description="Helical" evidence="1">
    <location>
        <begin position="134"/>
        <end position="160"/>
    </location>
</feature>
<keyword evidence="1" id="KW-0812">Transmembrane</keyword>
<keyword evidence="1" id="KW-1133">Transmembrane helix</keyword>
<dbReference type="Gene3D" id="1.20.1250.20">
    <property type="entry name" value="MFS general substrate transporter like domains"/>
    <property type="match status" value="1"/>
</dbReference>